<dbReference type="EnsemblMetazoa" id="SCAU006132-RA">
    <property type="protein sequence ID" value="SCAU006132-PA"/>
    <property type="gene ID" value="SCAU006132"/>
</dbReference>
<comment type="subcellular location">
    <subcellularLocation>
        <location evidence="1">Endoplasmic reticulum</location>
    </subcellularLocation>
</comment>
<sequence>MMLRIFILCTFCWMCCMSHGTEPLFAPLVPFNSQHFFTLTNKVTIKEISHGAAEETSYTFTTLLKVNSVWSKNQDQLLQIYFTENRVSTVDKKGKERIQDIIKIPDRPFYIRFEGHGPTKIIAHTYRDQSLFNIERGIASLLQIQYKVGPMVEVDMSGMCNVFYNAKSKERVEKKKTDCSNWDLKVAYRGEKPLDISRLSIENVVYDISPEGSLLQAHSVETHKMHLTAQPEVGTIVESLLTLKHVTATTEHVEQLDFETLEEAVQSLMEWYREFDLEADVDGAVTEYGLVTLKSEINKYTKHLANKRIGHYQLAEAFARLVPLARITKQEEFQEILESHKNILPQLVDLLGATQTFDAHKAINATFQYRKLSDFDLLEKYLQSLAVGTHPEEEIIKDLFAIVKSMDDSMQYKKIKNALVQCMSSLAHHFEREVIEIDIRNYLVENLKKNCGKDEECKLLMIRGLQNLADHRSIETLMGYAFLAEPKLSVAAMKALKRFSVIHFQEPHRLAFTFMFYQSRKKYATSARTMALDILLDMRPTKEELGHMLDYLASNDRHFEIKTYVIQKFQMYAEKHPKFKALLQMCLSERPHINNYHILGQKGFTSVLSRPLSSAPAFNETLLSVQEVHKGVLRHGSVELLLQAGEYEASTFKLGIFTNGLDTFMSNSNDADEQEDLDDDNEENPEYSPITAGMEISVNGVAHRPLIFFTGKSELMTHIWSGTVSESTPAFQGTMLAHDHEHYVMLSSGATAHFNVIGAKSIDLNGKAGFSLWNRNADTEIKQNAATVVYGIMKVGFTYATVTNEFVFSYEPKIVLQAHIDFYDELKLCMRLQRPEMELNLKSTKTVNLKSIYNYQKSVHSKHSHKFPGHTYALNRKNNNMCNMVAKNLEL</sequence>
<evidence type="ECO:0000313" key="9">
    <source>
        <dbReference type="Proteomes" id="UP000095300"/>
    </source>
</evidence>
<evidence type="ECO:0000256" key="6">
    <source>
        <dbReference type="SAM" id="SignalP"/>
    </source>
</evidence>
<comment type="caution">
    <text evidence="5">Lacks conserved residue(s) required for the propagation of feature annotation.</text>
</comment>
<organism evidence="8 9">
    <name type="scientific">Stomoxys calcitrans</name>
    <name type="common">Stable fly</name>
    <name type="synonym">Conops calcitrans</name>
    <dbReference type="NCBI Taxonomy" id="35570"/>
    <lineage>
        <taxon>Eukaryota</taxon>
        <taxon>Metazoa</taxon>
        <taxon>Ecdysozoa</taxon>
        <taxon>Arthropoda</taxon>
        <taxon>Hexapoda</taxon>
        <taxon>Insecta</taxon>
        <taxon>Pterygota</taxon>
        <taxon>Neoptera</taxon>
        <taxon>Endopterygota</taxon>
        <taxon>Diptera</taxon>
        <taxon>Brachycera</taxon>
        <taxon>Muscomorpha</taxon>
        <taxon>Muscoidea</taxon>
        <taxon>Muscidae</taxon>
        <taxon>Stomoxys</taxon>
    </lineage>
</organism>
<feature type="chain" id="PRO_5009326313" description="Vitellogenin domain-containing protein" evidence="6">
    <location>
        <begin position="21"/>
        <end position="891"/>
    </location>
</feature>
<dbReference type="GO" id="GO:0008289">
    <property type="term" value="F:lipid binding"/>
    <property type="evidence" value="ECO:0007669"/>
    <property type="project" value="InterPro"/>
</dbReference>
<dbReference type="InterPro" id="IPR045811">
    <property type="entry name" value="MTP_lip-bd"/>
</dbReference>
<dbReference type="InterPro" id="IPR039988">
    <property type="entry name" value="MTTP"/>
</dbReference>
<dbReference type="Pfam" id="PF19444">
    <property type="entry name" value="MTP_lip_bd"/>
    <property type="match status" value="1"/>
</dbReference>
<feature type="domain" description="Vitellogenin" evidence="7">
    <location>
        <begin position="28"/>
        <end position="645"/>
    </location>
</feature>
<dbReference type="PANTHER" id="PTHR13024:SF0">
    <property type="entry name" value="MICROSOMAL TRIACYLGLYCEROL TRANSFER PROTEIN"/>
    <property type="match status" value="1"/>
</dbReference>
<dbReference type="Gene3D" id="1.25.10.20">
    <property type="entry name" value="Vitellinogen, superhelical"/>
    <property type="match status" value="1"/>
</dbReference>
<keyword evidence="9" id="KW-1185">Reference proteome</keyword>
<dbReference type="SUPFAM" id="SSF56968">
    <property type="entry name" value="Lipovitellin-phosvitin complex, beta-sheet shell regions"/>
    <property type="match status" value="1"/>
</dbReference>
<evidence type="ECO:0000259" key="7">
    <source>
        <dbReference type="PROSITE" id="PS51211"/>
    </source>
</evidence>
<dbReference type="KEGG" id="scac:106096334"/>
<dbReference type="InterPro" id="IPR001747">
    <property type="entry name" value="Vitellogenin_N"/>
</dbReference>
<keyword evidence="2" id="KW-0813">Transport</keyword>
<dbReference type="GO" id="GO:0005548">
    <property type="term" value="F:phospholipid transporter activity"/>
    <property type="evidence" value="ECO:0007669"/>
    <property type="project" value="InterPro"/>
</dbReference>
<evidence type="ECO:0000313" key="8">
    <source>
        <dbReference type="EnsemblMetazoa" id="SCAU006132-PA"/>
    </source>
</evidence>
<dbReference type="PROSITE" id="PS51211">
    <property type="entry name" value="VITELLOGENIN"/>
    <property type="match status" value="1"/>
</dbReference>
<name>A0A1I8PA00_STOCA</name>
<proteinExistence type="predicted"/>
<dbReference type="GO" id="GO:0005783">
    <property type="term" value="C:endoplasmic reticulum"/>
    <property type="evidence" value="ECO:0007669"/>
    <property type="project" value="UniProtKB-SubCell"/>
</dbReference>
<evidence type="ECO:0000256" key="3">
    <source>
        <dbReference type="ARBA" id="ARBA00022729"/>
    </source>
</evidence>
<gene>
    <name evidence="8" type="primary">106096334</name>
</gene>
<dbReference type="VEuPathDB" id="VectorBase:SCAU006132"/>
<accession>A0A1I8PA00</accession>
<dbReference type="STRING" id="35570.A0A1I8PA00"/>
<protein>
    <recommendedName>
        <fullName evidence="7">Vitellogenin domain-containing protein</fullName>
    </recommendedName>
</protein>
<reference evidence="8" key="1">
    <citation type="submission" date="2020-05" db="UniProtKB">
        <authorList>
            <consortium name="EnsemblMetazoa"/>
        </authorList>
    </citation>
    <scope>IDENTIFICATION</scope>
    <source>
        <strain evidence="8">USDA</strain>
    </source>
</reference>
<evidence type="ECO:0000256" key="2">
    <source>
        <dbReference type="ARBA" id="ARBA00022448"/>
    </source>
</evidence>
<keyword evidence="4" id="KW-0256">Endoplasmic reticulum</keyword>
<evidence type="ECO:0000256" key="1">
    <source>
        <dbReference type="ARBA" id="ARBA00004240"/>
    </source>
</evidence>
<dbReference type="OrthoDB" id="5865932at2759"/>
<evidence type="ECO:0000256" key="4">
    <source>
        <dbReference type="ARBA" id="ARBA00022824"/>
    </source>
</evidence>
<dbReference type="Gene3D" id="2.30.230.10">
    <property type="entry name" value="Lipovitellin, beta-sheet shell regions, chain A"/>
    <property type="match status" value="1"/>
</dbReference>
<dbReference type="AlphaFoldDB" id="A0A1I8PA00"/>
<evidence type="ECO:0000256" key="5">
    <source>
        <dbReference type="PROSITE-ProRule" id="PRU00557"/>
    </source>
</evidence>
<dbReference type="GO" id="GO:0016323">
    <property type="term" value="C:basolateral plasma membrane"/>
    <property type="evidence" value="ECO:0007669"/>
    <property type="project" value="TreeGrafter"/>
</dbReference>
<dbReference type="GO" id="GO:0005794">
    <property type="term" value="C:Golgi apparatus"/>
    <property type="evidence" value="ECO:0007669"/>
    <property type="project" value="TreeGrafter"/>
</dbReference>
<dbReference type="GO" id="GO:0042157">
    <property type="term" value="P:lipoprotein metabolic process"/>
    <property type="evidence" value="ECO:0007669"/>
    <property type="project" value="TreeGrafter"/>
</dbReference>
<keyword evidence="3 6" id="KW-0732">Signal</keyword>
<dbReference type="InterPro" id="IPR015816">
    <property type="entry name" value="Vitellinogen_b-sht_N"/>
</dbReference>
<dbReference type="InterPro" id="IPR011030">
    <property type="entry name" value="Lipovitellin_superhlx_dom"/>
</dbReference>
<dbReference type="InterPro" id="IPR015819">
    <property type="entry name" value="Lipid_transp_b-sht_shell"/>
</dbReference>
<feature type="signal peptide" evidence="6">
    <location>
        <begin position="1"/>
        <end position="20"/>
    </location>
</feature>
<dbReference type="SMART" id="SM00638">
    <property type="entry name" value="LPD_N"/>
    <property type="match status" value="1"/>
</dbReference>
<dbReference type="Pfam" id="PF01347">
    <property type="entry name" value="Vitellogenin_N"/>
    <property type="match status" value="1"/>
</dbReference>
<dbReference type="PANTHER" id="PTHR13024">
    <property type="entry name" value="MICROSOMAL TRIGLYCERIDE TRANSFER PROTEIN, LARGE SUBUNIT"/>
    <property type="match status" value="1"/>
</dbReference>
<dbReference type="SUPFAM" id="SSF48431">
    <property type="entry name" value="Lipovitellin-phosvitin complex, superhelical domain"/>
    <property type="match status" value="1"/>
</dbReference>
<dbReference type="Proteomes" id="UP000095300">
    <property type="component" value="Unassembled WGS sequence"/>
</dbReference>